<dbReference type="RefSeq" id="WP_350779931.1">
    <property type="nucleotide sequence ID" value="NZ_JBEPEK010000063.1"/>
</dbReference>
<protein>
    <submittedName>
        <fullName evidence="6">Lrp/AsnC family transcriptional regulator</fullName>
    </submittedName>
</protein>
<keyword evidence="1" id="KW-0805">Transcription regulation</keyword>
<evidence type="ECO:0000313" key="7">
    <source>
        <dbReference type="Proteomes" id="UP001474181"/>
    </source>
</evidence>
<evidence type="ECO:0000256" key="2">
    <source>
        <dbReference type="ARBA" id="ARBA00023125"/>
    </source>
</evidence>
<name>A0ABV1WTN0_9ACTN</name>
<evidence type="ECO:0000259" key="4">
    <source>
        <dbReference type="Pfam" id="PF01037"/>
    </source>
</evidence>
<keyword evidence="2" id="KW-0238">DNA-binding</keyword>
<keyword evidence="7" id="KW-1185">Reference proteome</keyword>
<evidence type="ECO:0000259" key="5">
    <source>
        <dbReference type="Pfam" id="PF13404"/>
    </source>
</evidence>
<keyword evidence="3" id="KW-0804">Transcription</keyword>
<dbReference type="InterPro" id="IPR019887">
    <property type="entry name" value="Tscrpt_reg_AsnC/Lrp_C"/>
</dbReference>
<evidence type="ECO:0000313" key="6">
    <source>
        <dbReference type="EMBL" id="MER7180125.1"/>
    </source>
</evidence>
<dbReference type="InterPro" id="IPR000485">
    <property type="entry name" value="AsnC-type_HTH_dom"/>
</dbReference>
<dbReference type="PRINTS" id="PR00033">
    <property type="entry name" value="HTHASNC"/>
</dbReference>
<dbReference type="InterPro" id="IPR036390">
    <property type="entry name" value="WH_DNA-bd_sf"/>
</dbReference>
<accession>A0ABV1WTN0</accession>
<feature type="domain" description="HTH asnC-type" evidence="5">
    <location>
        <begin position="211"/>
        <end position="251"/>
    </location>
</feature>
<evidence type="ECO:0000256" key="1">
    <source>
        <dbReference type="ARBA" id="ARBA00023015"/>
    </source>
</evidence>
<feature type="domain" description="HTH asnC-type" evidence="5">
    <location>
        <begin position="36"/>
        <end position="71"/>
    </location>
</feature>
<dbReference type="InterPro" id="IPR036388">
    <property type="entry name" value="WH-like_DNA-bd_sf"/>
</dbReference>
<dbReference type="Proteomes" id="UP001474181">
    <property type="component" value="Unassembled WGS sequence"/>
</dbReference>
<dbReference type="PANTHER" id="PTHR30154:SF34">
    <property type="entry name" value="TRANSCRIPTIONAL REGULATOR AZLB"/>
    <property type="match status" value="1"/>
</dbReference>
<dbReference type="Pfam" id="PF01037">
    <property type="entry name" value="AsnC_trans_reg"/>
    <property type="match status" value="1"/>
</dbReference>
<sequence>MAHDGFETQDSGSEGGMTQDAAAVAAVPALLSEDELALVNALQLSPRASWTELGRALGVDPVTVARRFHRLSAQGAAWVGFSPGPRLLEQICVAYVVIDCAPGSTARVAGALGAHPHMVTIERTASGHDILATVATRDLPALSRYTLDLLPHLQGITAVRSRIVTHMFTEGGRWRIAALAPAQRALLTAPPPSARPTTTSTAGATATARGLTSVDRALAVRLAHDGRAPYQTLARDLGVSLSTAKRRVEALIRHGLLRFRCDFARPLGGWPVAVTFWARVPPADLPEIGQSLIRLPETRNCAAISGPQNLILQASLHSVSDILRLETHLATTHPTLDIADRVVTLRQDKLLGRLLDEHGRSVGVVPADLWAEPALWPRDGTPAPVTGLP</sequence>
<reference evidence="6 7" key="1">
    <citation type="submission" date="2024-06" db="EMBL/GenBank/DDBJ databases">
        <title>The Natural Products Discovery Center: Release of the First 8490 Sequenced Strains for Exploring Actinobacteria Biosynthetic Diversity.</title>
        <authorList>
            <person name="Kalkreuter E."/>
            <person name="Kautsar S.A."/>
            <person name="Yang D."/>
            <person name="Bader C.D."/>
            <person name="Teijaro C.N."/>
            <person name="Fluegel L."/>
            <person name="Davis C.M."/>
            <person name="Simpson J.R."/>
            <person name="Lauterbach L."/>
            <person name="Steele A.D."/>
            <person name="Gui C."/>
            <person name="Meng S."/>
            <person name="Li G."/>
            <person name="Viehrig K."/>
            <person name="Ye F."/>
            <person name="Su P."/>
            <person name="Kiefer A.F."/>
            <person name="Nichols A."/>
            <person name="Cepeda A.J."/>
            <person name="Yan W."/>
            <person name="Fan B."/>
            <person name="Jiang Y."/>
            <person name="Adhikari A."/>
            <person name="Zheng C.-J."/>
            <person name="Schuster L."/>
            <person name="Cowan T.M."/>
            <person name="Smanski M.J."/>
            <person name="Chevrette M.G."/>
            <person name="De Carvalho L.P.S."/>
            <person name="Shen B."/>
        </authorList>
    </citation>
    <scope>NUCLEOTIDE SEQUENCE [LARGE SCALE GENOMIC DNA]</scope>
    <source>
        <strain evidence="6 7">NPDC000234</strain>
    </source>
</reference>
<organism evidence="6 7">
    <name type="scientific">Streptomyces hyaluromycini</name>
    <dbReference type="NCBI Taxonomy" id="1377993"/>
    <lineage>
        <taxon>Bacteria</taxon>
        <taxon>Bacillati</taxon>
        <taxon>Actinomycetota</taxon>
        <taxon>Actinomycetes</taxon>
        <taxon>Kitasatosporales</taxon>
        <taxon>Streptomycetaceae</taxon>
        <taxon>Streptomyces</taxon>
    </lineage>
</organism>
<proteinExistence type="predicted"/>
<dbReference type="Pfam" id="PF13404">
    <property type="entry name" value="HTH_AsnC-type"/>
    <property type="match status" value="2"/>
</dbReference>
<feature type="domain" description="Transcription regulator AsnC/Lrp ligand binding" evidence="4">
    <location>
        <begin position="98"/>
        <end position="165"/>
    </location>
</feature>
<dbReference type="InterPro" id="IPR019888">
    <property type="entry name" value="Tscrpt_reg_AsnC-like"/>
</dbReference>
<dbReference type="Gene3D" id="3.30.70.920">
    <property type="match status" value="1"/>
</dbReference>
<dbReference type="SUPFAM" id="SSF54909">
    <property type="entry name" value="Dimeric alpha+beta barrel"/>
    <property type="match status" value="1"/>
</dbReference>
<dbReference type="EMBL" id="JBEPEK010000063">
    <property type="protein sequence ID" value="MER7180125.1"/>
    <property type="molecule type" value="Genomic_DNA"/>
</dbReference>
<comment type="caution">
    <text evidence="6">The sequence shown here is derived from an EMBL/GenBank/DDBJ whole genome shotgun (WGS) entry which is preliminary data.</text>
</comment>
<evidence type="ECO:0000256" key="3">
    <source>
        <dbReference type="ARBA" id="ARBA00023163"/>
    </source>
</evidence>
<dbReference type="Gene3D" id="1.10.10.10">
    <property type="entry name" value="Winged helix-like DNA-binding domain superfamily/Winged helix DNA-binding domain"/>
    <property type="match status" value="2"/>
</dbReference>
<dbReference type="SUPFAM" id="SSF46785">
    <property type="entry name" value="Winged helix' DNA-binding domain"/>
    <property type="match status" value="2"/>
</dbReference>
<dbReference type="SMART" id="SM00344">
    <property type="entry name" value="HTH_ASNC"/>
    <property type="match status" value="1"/>
</dbReference>
<dbReference type="InterPro" id="IPR011008">
    <property type="entry name" value="Dimeric_a/b-barrel"/>
</dbReference>
<dbReference type="PANTHER" id="PTHR30154">
    <property type="entry name" value="LEUCINE-RESPONSIVE REGULATORY PROTEIN"/>
    <property type="match status" value="1"/>
</dbReference>
<gene>
    <name evidence="6" type="ORF">ABT404_11690</name>
</gene>